<organism evidence="3 4">
    <name type="scientific">Roseateles depolymerans</name>
    <dbReference type="NCBI Taxonomy" id="76731"/>
    <lineage>
        <taxon>Bacteria</taxon>
        <taxon>Pseudomonadati</taxon>
        <taxon>Pseudomonadota</taxon>
        <taxon>Betaproteobacteria</taxon>
        <taxon>Burkholderiales</taxon>
        <taxon>Sphaerotilaceae</taxon>
        <taxon>Roseateles</taxon>
    </lineage>
</organism>
<comment type="caution">
    <text evidence="3">The sequence shown here is derived from an EMBL/GenBank/DDBJ whole genome shotgun (WGS) entry which is preliminary data.</text>
</comment>
<feature type="region of interest" description="Disordered" evidence="1">
    <location>
        <begin position="85"/>
        <end position="108"/>
    </location>
</feature>
<sequence length="373" mass="41677">MCKPVGSVILIAVLRWVLLMGLAGGALQAAAQRLPQPNAPLSTDLPAPTELATSRWTRAQLDSWWAMLRRQSVSGAEGLRIPAELQPPDDAGAWRPVQLPDVRSRPGTAEVTDAAGYEMRWYRVHVPAHDAEPMALYIPRLSTLTAAVLGHSDDGWRLLLDNQPVAREQWVQPIWLPLPAAGRGMDIVVALPVQADGYHIVSRIWVGPRATLEKRWQWRGRLQAGLPQAISLTLVVLGLFALTLWLRRPAETIYALFAFGAVAWLIRNMHYYTSPPQNPALLDWFWWATHASAAWVMLFVLLLALRFADRRQLWLERVLVGSVALVSVLSMPLWLQQLDTVVLQYSITALLAAGGTVWVGWLAWRERRAESCA</sequence>
<proteinExistence type="predicted"/>
<reference evidence="3 4" key="1">
    <citation type="submission" date="2017-08" db="EMBL/GenBank/DDBJ databases">
        <title>Infants hospitalized years apart are colonized by the same room-sourced microbial strains.</title>
        <authorList>
            <person name="Brooks B."/>
            <person name="Olm M.R."/>
            <person name="Firek B.A."/>
            <person name="Baker R."/>
            <person name="Thomas B.C."/>
            <person name="Morowitz M.J."/>
            <person name="Banfield J.F."/>
        </authorList>
    </citation>
    <scope>NUCLEOTIDE SEQUENCE [LARGE SCALE GENOMIC DNA]</scope>
    <source>
        <strain evidence="3">S2_012_000_R2_81</strain>
    </source>
</reference>
<protein>
    <recommendedName>
        <fullName evidence="5">7TM-DISM receptor extracellular domain-containing protein</fullName>
    </recommendedName>
</protein>
<evidence type="ECO:0008006" key="5">
    <source>
        <dbReference type="Google" id="ProtNLM"/>
    </source>
</evidence>
<keyword evidence="2" id="KW-1133">Transmembrane helix</keyword>
<dbReference type="Proteomes" id="UP000249633">
    <property type="component" value="Unassembled WGS sequence"/>
</dbReference>
<keyword evidence="2" id="KW-0812">Transmembrane</keyword>
<feature type="transmembrane region" description="Helical" evidence="2">
    <location>
        <begin position="229"/>
        <end position="246"/>
    </location>
</feature>
<evidence type="ECO:0000256" key="1">
    <source>
        <dbReference type="SAM" id="MobiDB-lite"/>
    </source>
</evidence>
<evidence type="ECO:0000313" key="3">
    <source>
        <dbReference type="EMBL" id="PZP35837.1"/>
    </source>
</evidence>
<keyword evidence="2" id="KW-0472">Membrane</keyword>
<dbReference type="EMBL" id="QFOD01000002">
    <property type="protein sequence ID" value="PZP35837.1"/>
    <property type="molecule type" value="Genomic_DNA"/>
</dbReference>
<feature type="transmembrane region" description="Helical" evidence="2">
    <location>
        <begin position="253"/>
        <end position="272"/>
    </location>
</feature>
<feature type="transmembrane region" description="Helical" evidence="2">
    <location>
        <begin position="284"/>
        <end position="305"/>
    </location>
</feature>
<evidence type="ECO:0000313" key="4">
    <source>
        <dbReference type="Proteomes" id="UP000249633"/>
    </source>
</evidence>
<gene>
    <name evidence="3" type="ORF">DI603_03465</name>
</gene>
<dbReference type="AlphaFoldDB" id="A0A2W5E318"/>
<name>A0A2W5E318_9BURK</name>
<feature type="transmembrane region" description="Helical" evidence="2">
    <location>
        <begin position="341"/>
        <end position="364"/>
    </location>
</feature>
<feature type="transmembrane region" description="Helical" evidence="2">
    <location>
        <begin position="317"/>
        <end position="335"/>
    </location>
</feature>
<evidence type="ECO:0000256" key="2">
    <source>
        <dbReference type="SAM" id="Phobius"/>
    </source>
</evidence>
<accession>A0A2W5E318</accession>